<accession>A0A0C1EV29</accession>
<dbReference type="AlphaFoldDB" id="A0A0C1EV29"/>
<gene>
    <name evidence="1" type="ORF">MCC93_02230</name>
</gene>
<dbReference type="Proteomes" id="UP000031390">
    <property type="component" value="Unassembled WGS sequence"/>
</dbReference>
<evidence type="ECO:0000313" key="2">
    <source>
        <dbReference type="Proteomes" id="UP000031390"/>
    </source>
</evidence>
<organism evidence="1 2">
    <name type="scientific">Morococcus cerebrosus</name>
    <dbReference type="NCBI Taxonomy" id="1056807"/>
    <lineage>
        <taxon>Bacteria</taxon>
        <taxon>Pseudomonadati</taxon>
        <taxon>Pseudomonadota</taxon>
        <taxon>Betaproteobacteria</taxon>
        <taxon>Neisseriales</taxon>
        <taxon>Neisseriaceae</taxon>
        <taxon>Morococcus</taxon>
    </lineage>
</organism>
<name>A0A0C1EV29_9NEIS</name>
<proteinExistence type="predicted"/>
<protein>
    <submittedName>
        <fullName evidence="1">Uncharacterized protein</fullName>
    </submittedName>
</protein>
<reference evidence="1 2" key="1">
    <citation type="submission" date="2014-12" db="EMBL/GenBank/DDBJ databases">
        <title>Genome sequence of Morococcus cerebrosus.</title>
        <authorList>
            <person name="Shin S.-K."/>
            <person name="Yi H."/>
        </authorList>
    </citation>
    <scope>NUCLEOTIDE SEQUENCE [LARGE SCALE GENOMIC DNA]</scope>
    <source>
        <strain evidence="1 2">CIP 81.93</strain>
    </source>
</reference>
<comment type="caution">
    <text evidence="1">The sequence shown here is derived from an EMBL/GenBank/DDBJ whole genome shotgun (WGS) entry which is preliminary data.</text>
</comment>
<evidence type="ECO:0000313" key="1">
    <source>
        <dbReference type="EMBL" id="KIC13043.1"/>
    </source>
</evidence>
<sequence>MLLMVNSPLVFWFEGRLNHAVSGRLFHGFSNIASNFC</sequence>
<dbReference type="EMBL" id="JUFZ01000009">
    <property type="protein sequence ID" value="KIC13043.1"/>
    <property type="molecule type" value="Genomic_DNA"/>
</dbReference>